<dbReference type="EC" id="1.13.12.16" evidence="4"/>
<dbReference type="Gene3D" id="3.20.20.70">
    <property type="entry name" value="Aldolase class I"/>
    <property type="match status" value="1"/>
</dbReference>
<reference evidence="5" key="1">
    <citation type="submission" date="2015-07" db="EMBL/GenBank/DDBJ databases">
        <authorList>
            <person name="Rodrigo-Torres Lidia"/>
            <person name="Arahal R.David."/>
        </authorList>
    </citation>
    <scope>NUCLEOTIDE SEQUENCE [LARGE SCALE GENOMIC DNA]</scope>
    <source>
        <strain evidence="5">CECT 5096</strain>
    </source>
</reference>
<dbReference type="OrthoDB" id="9778912at2"/>
<keyword evidence="1" id="KW-0285">Flavoprotein</keyword>
<dbReference type="SUPFAM" id="SSF51412">
    <property type="entry name" value="Inosine monophosphate dehydrogenase (IMPDH)"/>
    <property type="match status" value="1"/>
</dbReference>
<dbReference type="Pfam" id="PF03060">
    <property type="entry name" value="NMO"/>
    <property type="match status" value="2"/>
</dbReference>
<dbReference type="PANTHER" id="PTHR32332">
    <property type="entry name" value="2-NITROPROPANE DIOXYGENASE"/>
    <property type="match status" value="1"/>
</dbReference>
<dbReference type="EMBL" id="CXWC01000012">
    <property type="protein sequence ID" value="CTQ75898.1"/>
    <property type="molecule type" value="Genomic_DNA"/>
</dbReference>
<protein>
    <submittedName>
        <fullName evidence="4">Nitronate monooxygenase</fullName>
        <ecNumber evidence="4">1.13.12.16</ecNumber>
    </submittedName>
</protein>
<evidence type="ECO:0000313" key="4">
    <source>
        <dbReference type="EMBL" id="CTQ75898.1"/>
    </source>
</evidence>
<evidence type="ECO:0000256" key="3">
    <source>
        <dbReference type="ARBA" id="ARBA00023002"/>
    </source>
</evidence>
<evidence type="ECO:0000256" key="2">
    <source>
        <dbReference type="ARBA" id="ARBA00022643"/>
    </source>
</evidence>
<keyword evidence="4" id="KW-0503">Monooxygenase</keyword>
<dbReference type="GO" id="GO:0018580">
    <property type="term" value="F:nitronate monooxygenase activity"/>
    <property type="evidence" value="ECO:0007669"/>
    <property type="project" value="UniProtKB-EC"/>
</dbReference>
<dbReference type="CDD" id="cd04730">
    <property type="entry name" value="NPD_like"/>
    <property type="match status" value="1"/>
</dbReference>
<keyword evidence="5" id="KW-1185">Reference proteome</keyword>
<proteinExistence type="predicted"/>
<dbReference type="RefSeq" id="WP_055118340.1">
    <property type="nucleotide sequence ID" value="NZ_CXWA01000011.1"/>
</dbReference>
<gene>
    <name evidence="4" type="ORF">LA5096_04571</name>
</gene>
<dbReference type="PANTHER" id="PTHR32332:SF20">
    <property type="entry name" value="2-NITROPROPANE DIOXYGENASE-LIKE PROTEIN"/>
    <property type="match status" value="1"/>
</dbReference>
<dbReference type="Proteomes" id="UP000049983">
    <property type="component" value="Unassembled WGS sequence"/>
</dbReference>
<accession>A0A0M7ALA1</accession>
<dbReference type="InterPro" id="IPR004136">
    <property type="entry name" value="NMO"/>
</dbReference>
<keyword evidence="3 4" id="KW-0560">Oxidoreductase</keyword>
<dbReference type="InterPro" id="IPR013785">
    <property type="entry name" value="Aldolase_TIM"/>
</dbReference>
<dbReference type="GeneID" id="97671856"/>
<keyword evidence="2" id="KW-0288">FMN</keyword>
<dbReference type="STRING" id="311410.LA5095_04132"/>
<sequence>MGTKTIRPAIPTPFTRMVGVDHPIVLAPMAGAVESDLAAAVGNAGGYPIMPCSWSSKETIDTELANLRAKTDAPFAVNLCLDMPQDARLEYCLSHRPNAVHFFWGDAAPFVEHVHANGALVMQTVSTSKEAKRAVEAGVDVLIAQGWEAGGHVKGTVATLPLLPAVADAAGSVPVLAAGGISDGRGLAAALCLGASGVVMGTRFLATPESAAHADYIAHVIAAQHSDTVHETDLYNVGWSNAAHRVLRNALADRWLEEGRPDNQTRHRSGEIIAKRGGNSITAYQSTTPHHTMTGEIEALSMWAGQSVGLVNSVDPTGAIVDSIMAKAHAALRLP</sequence>
<evidence type="ECO:0000313" key="5">
    <source>
        <dbReference type="Proteomes" id="UP000049983"/>
    </source>
</evidence>
<organism evidence="4 5">
    <name type="scientific">Roseibium album</name>
    <dbReference type="NCBI Taxonomy" id="311410"/>
    <lineage>
        <taxon>Bacteria</taxon>
        <taxon>Pseudomonadati</taxon>
        <taxon>Pseudomonadota</taxon>
        <taxon>Alphaproteobacteria</taxon>
        <taxon>Hyphomicrobiales</taxon>
        <taxon>Stappiaceae</taxon>
        <taxon>Roseibium</taxon>
    </lineage>
</organism>
<dbReference type="AlphaFoldDB" id="A0A0M7ALA1"/>
<evidence type="ECO:0000256" key="1">
    <source>
        <dbReference type="ARBA" id="ARBA00022630"/>
    </source>
</evidence>
<name>A0A0M7ALA1_9HYPH</name>